<protein>
    <submittedName>
        <fullName evidence="2">Mo-dependent nitrogenase C-terminal domain-containing protein</fullName>
    </submittedName>
</protein>
<comment type="caution">
    <text evidence="2">The sequence shown here is derived from an EMBL/GenBank/DDBJ whole genome shotgun (WGS) entry which is preliminary data.</text>
</comment>
<name>A0ABT7BTN6_9CYAN</name>
<dbReference type="Proteomes" id="UP001232992">
    <property type="component" value="Unassembled WGS sequence"/>
</dbReference>
<keyword evidence="3" id="KW-1185">Reference proteome</keyword>
<organism evidence="2 3">
    <name type="scientific">Roseofilum casamattae BLCC-M143</name>
    <dbReference type="NCBI Taxonomy" id="3022442"/>
    <lineage>
        <taxon>Bacteria</taxon>
        <taxon>Bacillati</taxon>
        <taxon>Cyanobacteriota</taxon>
        <taxon>Cyanophyceae</taxon>
        <taxon>Desertifilales</taxon>
        <taxon>Desertifilaceae</taxon>
        <taxon>Roseofilum</taxon>
        <taxon>Roseofilum casamattae</taxon>
    </lineage>
</organism>
<proteinExistence type="predicted"/>
<accession>A0ABT7BTN6</accession>
<evidence type="ECO:0000313" key="3">
    <source>
        <dbReference type="Proteomes" id="UP001232992"/>
    </source>
</evidence>
<evidence type="ECO:0000313" key="2">
    <source>
        <dbReference type="EMBL" id="MDJ1182546.1"/>
    </source>
</evidence>
<dbReference type="EMBL" id="JAQOSQ010000003">
    <property type="protein sequence ID" value="MDJ1182546.1"/>
    <property type="molecule type" value="Genomic_DNA"/>
</dbReference>
<dbReference type="Pfam" id="PF06967">
    <property type="entry name" value="Mo-nitro_C"/>
    <property type="match status" value="1"/>
</dbReference>
<feature type="domain" description="Mo-dependent nitrogenase C-terminal" evidence="1">
    <location>
        <begin position="14"/>
        <end position="95"/>
    </location>
</feature>
<gene>
    <name evidence="2" type="ORF">PMH09_05000</name>
</gene>
<evidence type="ECO:0000259" key="1">
    <source>
        <dbReference type="Pfam" id="PF06967"/>
    </source>
</evidence>
<sequence length="96" mass="11273">MSPNPFKFSPKFDLLHPARQWLNGLEIHRPQFARAVLNLIPAQCPFAREIKCFGRTLICIPPLCKLNPLYEELMSLRFRCLCFLSDLDYDIRSYIT</sequence>
<dbReference type="InterPro" id="IPR009717">
    <property type="entry name" value="Mo-dep_Nase_C"/>
</dbReference>
<reference evidence="2 3" key="1">
    <citation type="submission" date="2023-01" db="EMBL/GenBank/DDBJ databases">
        <title>Novel diversity within Roseofilum (Cyanobacteria; Desertifilaceae) from marine benthic mats with descriptions of four novel species.</title>
        <authorList>
            <person name="Wang Y."/>
            <person name="Berthold D.E."/>
            <person name="Hu J."/>
            <person name="Lefler F.W."/>
            <person name="Laughinghouse H.D. IV."/>
        </authorList>
    </citation>
    <scope>NUCLEOTIDE SEQUENCE [LARGE SCALE GENOMIC DNA]</scope>
    <source>
        <strain evidence="2 3">BLCC-M143</strain>
    </source>
</reference>